<dbReference type="GO" id="GO:0043531">
    <property type="term" value="F:ADP binding"/>
    <property type="evidence" value="ECO:0007669"/>
    <property type="project" value="InterPro"/>
</dbReference>
<dbReference type="PANTHER" id="PTHR33463">
    <property type="entry name" value="NB-ARC DOMAIN-CONTAINING PROTEIN-RELATED"/>
    <property type="match status" value="1"/>
</dbReference>
<dbReference type="InterPro" id="IPR050905">
    <property type="entry name" value="Plant_NBS-LRR"/>
</dbReference>
<gene>
    <name evidence="3" type="ORF">TanjilG_24825</name>
</gene>
<feature type="domain" description="NB-ARC" evidence="2">
    <location>
        <begin position="57"/>
        <end position="224"/>
    </location>
</feature>
<keyword evidence="1" id="KW-0611">Plant defense</keyword>
<dbReference type="InterPro" id="IPR027417">
    <property type="entry name" value="P-loop_NTPase"/>
</dbReference>
<evidence type="ECO:0000313" key="4">
    <source>
        <dbReference type="Proteomes" id="UP000188354"/>
    </source>
</evidence>
<dbReference type="PANTHER" id="PTHR33463:SF209">
    <property type="entry name" value="DISEASE RESISTANCE PROTEIN RPS2-LIKE"/>
    <property type="match status" value="1"/>
</dbReference>
<accession>A0A4P1RKN9</accession>
<name>A0A4P1RKN9_LUPAN</name>
<evidence type="ECO:0000313" key="3">
    <source>
        <dbReference type="EMBL" id="OIW12892.1"/>
    </source>
</evidence>
<dbReference type="InterPro" id="IPR002182">
    <property type="entry name" value="NB-ARC"/>
</dbReference>
<organism evidence="3 4">
    <name type="scientific">Lupinus angustifolius</name>
    <name type="common">Narrow-leaved blue lupine</name>
    <dbReference type="NCBI Taxonomy" id="3871"/>
    <lineage>
        <taxon>Eukaryota</taxon>
        <taxon>Viridiplantae</taxon>
        <taxon>Streptophyta</taxon>
        <taxon>Embryophyta</taxon>
        <taxon>Tracheophyta</taxon>
        <taxon>Spermatophyta</taxon>
        <taxon>Magnoliopsida</taxon>
        <taxon>eudicotyledons</taxon>
        <taxon>Gunneridae</taxon>
        <taxon>Pentapetalae</taxon>
        <taxon>rosids</taxon>
        <taxon>fabids</taxon>
        <taxon>Fabales</taxon>
        <taxon>Fabaceae</taxon>
        <taxon>Papilionoideae</taxon>
        <taxon>50 kb inversion clade</taxon>
        <taxon>genistoids sensu lato</taxon>
        <taxon>core genistoids</taxon>
        <taxon>Genisteae</taxon>
        <taxon>Lupinus</taxon>
    </lineage>
</organism>
<evidence type="ECO:0000256" key="1">
    <source>
        <dbReference type="ARBA" id="ARBA00022821"/>
    </source>
</evidence>
<reference evidence="3 4" key="1">
    <citation type="journal article" date="2017" name="Plant Biotechnol. J.">
        <title>A comprehensive draft genome sequence for lupin (Lupinus angustifolius), an emerging health food: insights into plant-microbe interactions and legume evolution.</title>
        <authorList>
            <person name="Hane J.K."/>
            <person name="Ming Y."/>
            <person name="Kamphuis L.G."/>
            <person name="Nelson M.N."/>
            <person name="Garg G."/>
            <person name="Atkins C.A."/>
            <person name="Bayer P.E."/>
            <person name="Bravo A."/>
            <person name="Bringans S."/>
            <person name="Cannon S."/>
            <person name="Edwards D."/>
            <person name="Foley R."/>
            <person name="Gao L.L."/>
            <person name="Harrison M.J."/>
            <person name="Huang W."/>
            <person name="Hurgobin B."/>
            <person name="Li S."/>
            <person name="Liu C.W."/>
            <person name="McGrath A."/>
            <person name="Morahan G."/>
            <person name="Murray J."/>
            <person name="Weller J."/>
            <person name="Jian J."/>
            <person name="Singh K.B."/>
        </authorList>
    </citation>
    <scope>NUCLEOTIDE SEQUENCE [LARGE SCALE GENOMIC DNA]</scope>
    <source>
        <strain evidence="4">cv. Tanjil</strain>
        <tissue evidence="3">Whole plant</tissue>
    </source>
</reference>
<protein>
    <recommendedName>
        <fullName evidence="2">NB-ARC domain-containing protein</fullName>
    </recommendedName>
</protein>
<dbReference type="EMBL" id="CM007364">
    <property type="protein sequence ID" value="OIW12892.1"/>
    <property type="molecule type" value="Genomic_DNA"/>
</dbReference>
<dbReference type="Gramene" id="OIW12892">
    <property type="protein sequence ID" value="OIW12892"/>
    <property type="gene ID" value="TanjilG_24825"/>
</dbReference>
<sequence length="227" mass="26703">MDNPRNQEKEYRMLQLDKWAKMEKLVQDDFAIDFVKFSRCSDVNYYYEVSESRRQVLENIMEALITPNINMIGVCGKDDDNNIASLLQRVIRRGWRDNLFGMIVMISIREKPDIRRIQEEIAHEIGCSFQRQVKQEKKTRCCGFNNYFEFHSANTKKFATENAQQLYDKIRSVPKILFILRDVRSRIDLAKLGIPFGVDHQGCKLILISESNDILSNHMNAQCTFMF</sequence>
<dbReference type="AlphaFoldDB" id="A0A4P1RKN9"/>
<dbReference type="Gene3D" id="3.40.50.300">
    <property type="entry name" value="P-loop containing nucleotide triphosphate hydrolases"/>
    <property type="match status" value="1"/>
</dbReference>
<keyword evidence="4" id="KW-1185">Reference proteome</keyword>
<dbReference type="Proteomes" id="UP000188354">
    <property type="component" value="Chromosome LG04"/>
</dbReference>
<evidence type="ECO:0000259" key="2">
    <source>
        <dbReference type="Pfam" id="PF00931"/>
    </source>
</evidence>
<proteinExistence type="predicted"/>
<dbReference type="Pfam" id="PF00931">
    <property type="entry name" value="NB-ARC"/>
    <property type="match status" value="1"/>
</dbReference>
<dbReference type="STRING" id="3871.A0A4P1RKN9"/>